<dbReference type="EMBL" id="ADBL01002557">
    <property type="status" value="NOT_ANNOTATED_CDS"/>
    <property type="molecule type" value="Genomic_DNA"/>
</dbReference>
<proteinExistence type="predicted"/>
<evidence type="ECO:0000256" key="1">
    <source>
        <dbReference type="SAM" id="MobiDB-lite"/>
    </source>
</evidence>
<organism evidence="3 4">
    <name type="scientific">Magnaporthiopsis poae (strain ATCC 64411 / 73-15)</name>
    <name type="common">Kentucky bluegrass fungus</name>
    <name type="synonym">Magnaporthe poae</name>
    <dbReference type="NCBI Taxonomy" id="644358"/>
    <lineage>
        <taxon>Eukaryota</taxon>
        <taxon>Fungi</taxon>
        <taxon>Dikarya</taxon>
        <taxon>Ascomycota</taxon>
        <taxon>Pezizomycotina</taxon>
        <taxon>Sordariomycetes</taxon>
        <taxon>Sordariomycetidae</taxon>
        <taxon>Magnaporthales</taxon>
        <taxon>Magnaporthaceae</taxon>
        <taxon>Magnaporthiopsis</taxon>
    </lineage>
</organism>
<evidence type="ECO:0000313" key="4">
    <source>
        <dbReference type="Proteomes" id="UP000011715"/>
    </source>
</evidence>
<dbReference type="OMA" id="TWARRLM"/>
<accession>A0A0C4EBB0</accession>
<evidence type="ECO:0000313" key="3">
    <source>
        <dbReference type="EnsemblFungi" id="MAPG_09957T0"/>
    </source>
</evidence>
<dbReference type="EnsemblFungi" id="MAPG_09957T0">
    <property type="protein sequence ID" value="MAPG_09957T0"/>
    <property type="gene ID" value="MAPG_09957"/>
</dbReference>
<dbReference type="Proteomes" id="UP000011715">
    <property type="component" value="Unassembled WGS sequence"/>
</dbReference>
<reference evidence="3" key="5">
    <citation type="submission" date="2015-06" db="UniProtKB">
        <authorList>
            <consortium name="EnsemblFungi"/>
        </authorList>
    </citation>
    <scope>IDENTIFICATION</scope>
    <source>
        <strain evidence="3">ATCC 64411</strain>
    </source>
</reference>
<reference evidence="2" key="3">
    <citation type="submission" date="2011-03" db="EMBL/GenBank/DDBJ databases">
        <title>Annotation of Magnaporthe poae ATCC 64411.</title>
        <authorList>
            <person name="Ma L.-J."/>
            <person name="Dead R."/>
            <person name="Young S.K."/>
            <person name="Zeng Q."/>
            <person name="Gargeya S."/>
            <person name="Fitzgerald M."/>
            <person name="Haas B."/>
            <person name="Abouelleil A."/>
            <person name="Alvarado L."/>
            <person name="Arachchi H.M."/>
            <person name="Berlin A."/>
            <person name="Brown A."/>
            <person name="Chapman S.B."/>
            <person name="Chen Z."/>
            <person name="Dunbar C."/>
            <person name="Freedman E."/>
            <person name="Gearin G."/>
            <person name="Gellesch M."/>
            <person name="Goldberg J."/>
            <person name="Griggs A."/>
            <person name="Gujja S."/>
            <person name="Heiman D."/>
            <person name="Howarth C."/>
            <person name="Larson L."/>
            <person name="Lui A."/>
            <person name="MacDonald P.J.P."/>
            <person name="Mehta T."/>
            <person name="Montmayeur A."/>
            <person name="Murphy C."/>
            <person name="Neiman D."/>
            <person name="Pearson M."/>
            <person name="Priest M."/>
            <person name="Roberts A."/>
            <person name="Saif S."/>
            <person name="Shea T."/>
            <person name="Shenoy N."/>
            <person name="Sisk P."/>
            <person name="Stolte C."/>
            <person name="Sykes S."/>
            <person name="Yandava C."/>
            <person name="Wortman J."/>
            <person name="Nusbaum C."/>
            <person name="Birren B."/>
        </authorList>
    </citation>
    <scope>NUCLEOTIDE SEQUENCE</scope>
    <source>
        <strain evidence="2">ATCC 64411</strain>
    </source>
</reference>
<evidence type="ECO:0000313" key="2">
    <source>
        <dbReference type="EMBL" id="KLU91437.1"/>
    </source>
</evidence>
<protein>
    <submittedName>
        <fullName evidence="2 3">Uncharacterized protein</fullName>
    </submittedName>
</protein>
<name>A0A0C4EBB0_MAGP6</name>
<dbReference type="eggNOG" id="ENOG502SP5P">
    <property type="taxonomic scope" value="Eukaryota"/>
</dbReference>
<dbReference type="VEuPathDB" id="FungiDB:MAPG_09957"/>
<dbReference type="OrthoDB" id="3515175at2759"/>
<dbReference type="EMBL" id="GL876977">
    <property type="protein sequence ID" value="KLU91437.1"/>
    <property type="molecule type" value="Genomic_DNA"/>
</dbReference>
<reference evidence="4" key="1">
    <citation type="submission" date="2010-05" db="EMBL/GenBank/DDBJ databases">
        <title>The genome sequence of Magnaporthe poae strain ATCC 64411.</title>
        <authorList>
            <person name="Ma L.-J."/>
            <person name="Dead R."/>
            <person name="Young S."/>
            <person name="Zeng Q."/>
            <person name="Koehrsen M."/>
            <person name="Alvarado L."/>
            <person name="Berlin A."/>
            <person name="Chapman S.B."/>
            <person name="Chen Z."/>
            <person name="Freedman E."/>
            <person name="Gellesch M."/>
            <person name="Goldberg J."/>
            <person name="Griggs A."/>
            <person name="Gujja S."/>
            <person name="Heilman E.R."/>
            <person name="Heiman D."/>
            <person name="Hepburn T."/>
            <person name="Howarth C."/>
            <person name="Jen D."/>
            <person name="Larson L."/>
            <person name="Mehta T."/>
            <person name="Neiman D."/>
            <person name="Pearson M."/>
            <person name="Roberts A."/>
            <person name="Saif S."/>
            <person name="Shea T."/>
            <person name="Shenoy N."/>
            <person name="Sisk P."/>
            <person name="Stolte C."/>
            <person name="Sykes S."/>
            <person name="Walk T."/>
            <person name="White J."/>
            <person name="Yandava C."/>
            <person name="Haas B."/>
            <person name="Nusbaum C."/>
            <person name="Birren B."/>
        </authorList>
    </citation>
    <scope>NUCLEOTIDE SEQUENCE [LARGE SCALE GENOMIC DNA]</scope>
    <source>
        <strain evidence="4">ATCC 64411 / 73-15</strain>
    </source>
</reference>
<dbReference type="STRING" id="644358.A0A0C4EBB0"/>
<keyword evidence="4" id="KW-1185">Reference proteome</keyword>
<dbReference type="AlphaFoldDB" id="A0A0C4EBB0"/>
<feature type="region of interest" description="Disordered" evidence="1">
    <location>
        <begin position="623"/>
        <end position="650"/>
    </location>
</feature>
<gene>
    <name evidence="2" type="ORF">MAPG_09957</name>
</gene>
<sequence>MGQRHQLFVIARPAPGQRYRCLAVAHDQWLYGASALNTCLRLLRIFSNPLNRFPLQQEVAFAREYYSREDAEELEREFEAVHQNAPIPFPFVAACLVFGASNNTESGGAKLVYLEHMGLRFDAGDNNDGITIIDITDLDNVRYCFVDFHGMESEREVPLHTPLSAMDYILAYYDPHHPFMVHNRHTQKALKKYDLVQVEALNDCWPDEAWRVSDQDAKNFSNSHGPTPGNDDKMPVSLRDKATHKLLHELLHDPSPDVSLLDVPLGLAGVRKVALDYLIEHPSDVAKCPAGPAILALGLHGQTTVDLSLFPDLTADGIREVLGSEQLKAAEIVNLSGTQAFATTDDIKATMGVLGPNVRELYHLVRPGRARDDISVALALRSGLVRDVRLPQKMLLGAVLSVSLRDLRNGGDVGQEDIVIKEAGLDSLNLLKPRDLKFDGPPAPTSPLWPTAQFPVSQLLIRDCSEGMTLPGDIIHLHDGLIGPARVITGLLAVIRSHWLDTINRGITKLSLKVAFAFATEAATVMIPLKDGGGGEGGRAPPSYAMEINHPPIQALSASTREQFTFWTDSRKDQTMQPLGPDRWAAIAAFDYPRDTLGGEGGADIAPILTDFQVHVGFVRTRDGATTPRRRVAASSTSSTPPPVPKNDEMRFEVDPRDLEVMGLVDFARTYQALTPDDVAERISKLEAIGRGILCKPGDSRSVSIKTVTAETAADFTRAYLDKYHLTKS</sequence>
<reference evidence="3" key="4">
    <citation type="journal article" date="2015" name="G3 (Bethesda)">
        <title>Genome sequences of three phytopathogenic species of the Magnaporthaceae family of fungi.</title>
        <authorList>
            <person name="Okagaki L.H."/>
            <person name="Nunes C.C."/>
            <person name="Sailsbery J."/>
            <person name="Clay B."/>
            <person name="Brown D."/>
            <person name="John T."/>
            <person name="Oh Y."/>
            <person name="Young N."/>
            <person name="Fitzgerald M."/>
            <person name="Haas B.J."/>
            <person name="Zeng Q."/>
            <person name="Young S."/>
            <person name="Adiconis X."/>
            <person name="Fan L."/>
            <person name="Levin J.Z."/>
            <person name="Mitchell T.K."/>
            <person name="Okubara P.A."/>
            <person name="Farman M.L."/>
            <person name="Kohn L.M."/>
            <person name="Birren B."/>
            <person name="Ma L.-J."/>
            <person name="Dean R.A."/>
        </authorList>
    </citation>
    <scope>NUCLEOTIDE SEQUENCE</scope>
    <source>
        <strain evidence="3">ATCC 64411 / 73-15</strain>
    </source>
</reference>
<reference evidence="2" key="2">
    <citation type="submission" date="2010-05" db="EMBL/GenBank/DDBJ databases">
        <title>The Genome Sequence of Magnaporthe poae strain ATCC 64411.</title>
        <authorList>
            <consortium name="The Broad Institute Genome Sequencing Platform"/>
            <consortium name="Broad Institute Genome Sequencing Center for Infectious Disease"/>
            <person name="Ma L.-J."/>
            <person name="Dead R."/>
            <person name="Young S."/>
            <person name="Zeng Q."/>
            <person name="Koehrsen M."/>
            <person name="Alvarado L."/>
            <person name="Berlin A."/>
            <person name="Chapman S.B."/>
            <person name="Chen Z."/>
            <person name="Freedman E."/>
            <person name="Gellesch M."/>
            <person name="Goldberg J."/>
            <person name="Griggs A."/>
            <person name="Gujja S."/>
            <person name="Heilman E.R."/>
            <person name="Heiman D."/>
            <person name="Hepburn T."/>
            <person name="Howarth C."/>
            <person name="Jen D."/>
            <person name="Larson L."/>
            <person name="Mehta T."/>
            <person name="Neiman D."/>
            <person name="Pearson M."/>
            <person name="Roberts A."/>
            <person name="Saif S."/>
            <person name="Shea T."/>
            <person name="Shenoy N."/>
            <person name="Sisk P."/>
            <person name="Stolte C."/>
            <person name="Sykes S."/>
            <person name="Walk T."/>
            <person name="White J."/>
            <person name="Yandava C."/>
            <person name="Haas B."/>
            <person name="Nusbaum C."/>
            <person name="Birren B."/>
        </authorList>
    </citation>
    <scope>NUCLEOTIDE SEQUENCE</scope>
    <source>
        <strain evidence="2">ATCC 64411</strain>
    </source>
</reference>